<accession>Q254V0</accession>
<dbReference type="KEGG" id="cfe:BAE81188.1"/>
<dbReference type="EMBL" id="AP006861">
    <property type="protein sequence ID" value="BAE81188.1"/>
    <property type="molecule type" value="Genomic_DNA"/>
</dbReference>
<evidence type="ECO:0000313" key="2">
    <source>
        <dbReference type="EMBL" id="BAE81188.1"/>
    </source>
</evidence>
<keyword evidence="1" id="KW-0472">Membrane</keyword>
<keyword evidence="1" id="KW-0812">Transmembrane</keyword>
<dbReference type="OrthoDB" id="17965at2"/>
<proteinExistence type="predicted"/>
<reference evidence="2 3" key="1">
    <citation type="journal article" date="2006" name="DNA Res.">
        <title>Genome sequence of the cat pathogen, Chlamydophila felis.</title>
        <authorList>
            <person name="Azuma Y."/>
            <person name="Hirakawa H."/>
            <person name="Yamashita A."/>
            <person name="Cai Y."/>
            <person name="Rahman M.A."/>
            <person name="Suzuki H."/>
            <person name="Mitaku S."/>
            <person name="Toh H."/>
            <person name="Goto S."/>
            <person name="Murakami T."/>
            <person name="Sugi K."/>
            <person name="Hayashi H."/>
            <person name="Fukushi H."/>
            <person name="Hattori M."/>
            <person name="Kuhara S."/>
            <person name="Shirai M."/>
        </authorList>
    </citation>
    <scope>NUCLEOTIDE SEQUENCE [LARGE SCALE GENOMIC DNA]</scope>
    <source>
        <strain evidence="2 3">Fe/C-56</strain>
    </source>
</reference>
<dbReference type="AlphaFoldDB" id="Q254V0"/>
<dbReference type="HOGENOM" id="CLU_094134_0_0_0"/>
<sequence>MLIDRYSNNYNFCEGTKDHFFLFRSGFVRDLRGLRSLKGEWNLSIARGICSKTNMHEIGKTLPIIGTILGLGRLYSVWSTKDDKSSKIRLFLHTLTGVIETLGLGIIILIAKIARIAITTLCEKIGPRCFCNRYQNLESGHYSLTSSDSDSETETEIENTAQTGKLINNTTVLLTNTEPSQVQEELQEGLNVVNSISSTTQNLVKGITQNKTTFVLPTTQEETSKENTTDPS</sequence>
<name>Q254V0_CHLFF</name>
<keyword evidence="1" id="KW-1133">Transmembrane helix</keyword>
<evidence type="ECO:0000256" key="1">
    <source>
        <dbReference type="SAM" id="Phobius"/>
    </source>
</evidence>
<organism evidence="2 3">
    <name type="scientific">Chlamydia felis (strain Fe/C-56)</name>
    <name type="common">Chlamydophila felis</name>
    <dbReference type="NCBI Taxonomy" id="264202"/>
    <lineage>
        <taxon>Bacteria</taxon>
        <taxon>Pseudomonadati</taxon>
        <taxon>Chlamydiota</taxon>
        <taxon>Chlamydiia</taxon>
        <taxon>Chlamydiales</taxon>
        <taxon>Chlamydiaceae</taxon>
        <taxon>Chlamydia/Chlamydophila group</taxon>
        <taxon>Chlamydia</taxon>
    </lineage>
</organism>
<gene>
    <name evidence="2" type="ordered locus">CF0416</name>
</gene>
<keyword evidence="3" id="KW-1185">Reference proteome</keyword>
<dbReference type="RefSeq" id="WP_011457968.1">
    <property type="nucleotide sequence ID" value="NC_007899.1"/>
</dbReference>
<evidence type="ECO:0000313" key="3">
    <source>
        <dbReference type="Proteomes" id="UP000001260"/>
    </source>
</evidence>
<dbReference type="Proteomes" id="UP000001260">
    <property type="component" value="Chromosome"/>
</dbReference>
<feature type="transmembrane region" description="Helical" evidence="1">
    <location>
        <begin position="90"/>
        <end position="111"/>
    </location>
</feature>
<protein>
    <submittedName>
        <fullName evidence="2">Uncharacterized protein</fullName>
    </submittedName>
</protein>